<feature type="domain" description="HNH nuclease" evidence="1">
    <location>
        <begin position="76"/>
        <end position="130"/>
    </location>
</feature>
<keyword evidence="2" id="KW-0540">Nuclease</keyword>
<dbReference type="Pfam" id="PF01844">
    <property type="entry name" value="HNH"/>
    <property type="match status" value="1"/>
</dbReference>
<accession>A0A7Y6NP32</accession>
<gene>
    <name evidence="2" type="ORF">HQN59_13360</name>
</gene>
<evidence type="ECO:0000313" key="2">
    <source>
        <dbReference type="EMBL" id="NUZ06751.1"/>
    </source>
</evidence>
<keyword evidence="3" id="KW-1185">Reference proteome</keyword>
<dbReference type="PANTHER" id="PTHR33877:SF2">
    <property type="entry name" value="OS07G0170200 PROTEIN"/>
    <property type="match status" value="1"/>
</dbReference>
<dbReference type="InterPro" id="IPR052892">
    <property type="entry name" value="NA-targeting_endonuclease"/>
</dbReference>
<sequence>MNGLHAVRFMVLDPAAGAVLSIADEKTAALRGARNLLRVEACRSADAAREAGQFELWPADLVAPIQPSPRAKPVSRRRREIFQKCAGCCHYCARPLELAGSWHIEHMLPRALGGADEISNLVAACIPCNLSKSDRTAIEFVLEAKGGR</sequence>
<dbReference type="InterPro" id="IPR003615">
    <property type="entry name" value="HNH_nuc"/>
</dbReference>
<dbReference type="Proteomes" id="UP000529637">
    <property type="component" value="Unassembled WGS sequence"/>
</dbReference>
<dbReference type="SMART" id="SM00507">
    <property type="entry name" value="HNHc"/>
    <property type="match status" value="1"/>
</dbReference>
<name>A0A7Y6NP32_9BURK</name>
<evidence type="ECO:0000259" key="1">
    <source>
        <dbReference type="SMART" id="SM00507"/>
    </source>
</evidence>
<proteinExistence type="predicted"/>
<dbReference type="EMBL" id="JABWMJ010000006">
    <property type="protein sequence ID" value="NUZ06751.1"/>
    <property type="molecule type" value="Genomic_DNA"/>
</dbReference>
<dbReference type="PANTHER" id="PTHR33877">
    <property type="entry name" value="SLL1193 PROTEIN"/>
    <property type="match status" value="1"/>
</dbReference>
<dbReference type="Gene3D" id="1.10.30.50">
    <property type="match status" value="1"/>
</dbReference>
<protein>
    <submittedName>
        <fullName evidence="2">HNH endonuclease</fullName>
    </submittedName>
</protein>
<comment type="caution">
    <text evidence="2">The sequence shown here is derived from an EMBL/GenBank/DDBJ whole genome shotgun (WGS) entry which is preliminary data.</text>
</comment>
<reference evidence="2 3" key="1">
    <citation type="submission" date="2020-06" db="EMBL/GenBank/DDBJ databases">
        <title>Schlegella sp. ID0723 isolated from air conditioner.</title>
        <authorList>
            <person name="Kim D.Y."/>
            <person name="Kim D.-U."/>
        </authorList>
    </citation>
    <scope>NUCLEOTIDE SEQUENCE [LARGE SCALE GENOMIC DNA]</scope>
    <source>
        <strain evidence="2 3">ID0723</strain>
    </source>
</reference>
<dbReference type="CDD" id="cd00085">
    <property type="entry name" value="HNHc"/>
    <property type="match status" value="1"/>
</dbReference>
<evidence type="ECO:0000313" key="3">
    <source>
        <dbReference type="Proteomes" id="UP000529637"/>
    </source>
</evidence>
<dbReference type="AlphaFoldDB" id="A0A7Y6NP32"/>
<dbReference type="GO" id="GO:0004519">
    <property type="term" value="F:endonuclease activity"/>
    <property type="evidence" value="ECO:0007669"/>
    <property type="project" value="UniProtKB-KW"/>
</dbReference>
<keyword evidence="2" id="KW-0378">Hydrolase</keyword>
<dbReference type="InterPro" id="IPR002711">
    <property type="entry name" value="HNH"/>
</dbReference>
<dbReference type="GO" id="GO:0003676">
    <property type="term" value="F:nucleic acid binding"/>
    <property type="evidence" value="ECO:0007669"/>
    <property type="project" value="InterPro"/>
</dbReference>
<organism evidence="2 3">
    <name type="scientific">Piscinibacter koreensis</name>
    <dbReference type="NCBI Taxonomy" id="2742824"/>
    <lineage>
        <taxon>Bacteria</taxon>
        <taxon>Pseudomonadati</taxon>
        <taxon>Pseudomonadota</taxon>
        <taxon>Betaproteobacteria</taxon>
        <taxon>Burkholderiales</taxon>
        <taxon>Sphaerotilaceae</taxon>
        <taxon>Piscinibacter</taxon>
    </lineage>
</organism>
<dbReference type="GO" id="GO:0008270">
    <property type="term" value="F:zinc ion binding"/>
    <property type="evidence" value="ECO:0007669"/>
    <property type="project" value="InterPro"/>
</dbReference>
<keyword evidence="2" id="KW-0255">Endonuclease</keyword>